<accession>A0A1X0R3M1</accession>
<dbReference type="Proteomes" id="UP000242414">
    <property type="component" value="Unassembled WGS sequence"/>
</dbReference>
<keyword evidence="1" id="KW-1133">Transmembrane helix</keyword>
<reference evidence="2" key="1">
    <citation type="journal article" date="2016" name="Proc. Natl. Acad. Sci. U.S.A.">
        <title>Lipid metabolic changes in an early divergent fungus govern the establishment of a mutualistic symbiosis with endobacteria.</title>
        <authorList>
            <person name="Lastovetsky O.A."/>
            <person name="Gaspar M.L."/>
            <person name="Mondo S.J."/>
            <person name="LaButti K.M."/>
            <person name="Sandor L."/>
            <person name="Grigoriev I.V."/>
            <person name="Henry S.A."/>
            <person name="Pawlowska T.E."/>
        </authorList>
    </citation>
    <scope>NUCLEOTIDE SEQUENCE [LARGE SCALE GENOMIC DNA]</scope>
    <source>
        <strain evidence="2">ATCC 52814</strain>
    </source>
</reference>
<dbReference type="EMBL" id="KV921919">
    <property type="protein sequence ID" value="ORE06619.1"/>
    <property type="molecule type" value="Genomic_DNA"/>
</dbReference>
<evidence type="ECO:0000256" key="1">
    <source>
        <dbReference type="SAM" id="Phobius"/>
    </source>
</evidence>
<keyword evidence="1" id="KW-0472">Membrane</keyword>
<evidence type="ECO:0000313" key="2">
    <source>
        <dbReference type="EMBL" id="ORE06619.1"/>
    </source>
</evidence>
<organism evidence="2">
    <name type="scientific">Rhizopus microsporus var. microsporus</name>
    <dbReference type="NCBI Taxonomy" id="86635"/>
    <lineage>
        <taxon>Eukaryota</taxon>
        <taxon>Fungi</taxon>
        <taxon>Fungi incertae sedis</taxon>
        <taxon>Mucoromycota</taxon>
        <taxon>Mucoromycotina</taxon>
        <taxon>Mucoromycetes</taxon>
        <taxon>Mucorales</taxon>
        <taxon>Mucorineae</taxon>
        <taxon>Rhizopodaceae</taxon>
        <taxon>Rhizopus</taxon>
    </lineage>
</organism>
<sequence length="97" mass="11485">MSLDQYSFQDIVSLIGCYTNIKTDDDKEYNGYLYTIDPQTRHVVLYDNHHLQVIFHSTIKTINCKLMIISIYLSIYIFMSIKLIDNVSWIVLSWIML</sequence>
<name>A0A1X0R3M1_RHIZD</name>
<keyword evidence="1" id="KW-0812">Transmembrane</keyword>
<gene>
    <name evidence="2" type="ORF">BCV72DRAFT_120289</name>
</gene>
<dbReference type="AlphaFoldDB" id="A0A1X0R3M1"/>
<dbReference type="VEuPathDB" id="FungiDB:BCV72DRAFT_120289"/>
<proteinExistence type="predicted"/>
<dbReference type="Gene3D" id="2.30.30.100">
    <property type="match status" value="1"/>
</dbReference>
<protein>
    <submittedName>
        <fullName evidence="2">Uncharacterized protein</fullName>
    </submittedName>
</protein>
<feature type="transmembrane region" description="Helical" evidence="1">
    <location>
        <begin position="66"/>
        <end position="84"/>
    </location>
</feature>